<accession>A0A1B1YBG5</accession>
<evidence type="ECO:0008006" key="3">
    <source>
        <dbReference type="Google" id="ProtNLM"/>
    </source>
</evidence>
<dbReference type="EMBL" id="CP014672">
    <property type="protein sequence ID" value="ANW98127.1"/>
    <property type="molecule type" value="Genomic_DNA"/>
</dbReference>
<evidence type="ECO:0000313" key="2">
    <source>
        <dbReference type="Proteomes" id="UP000092971"/>
    </source>
</evidence>
<dbReference type="PANTHER" id="PTHR43649">
    <property type="entry name" value="ARABINOSE-BINDING PROTEIN-RELATED"/>
    <property type="match status" value="1"/>
</dbReference>
<dbReference type="Pfam" id="PF01547">
    <property type="entry name" value="SBP_bac_1"/>
    <property type="match status" value="1"/>
</dbReference>
<name>A0A1B1YBG5_THEST</name>
<dbReference type="Proteomes" id="UP000092971">
    <property type="component" value="Chromosome"/>
</dbReference>
<evidence type="ECO:0000313" key="1">
    <source>
        <dbReference type="EMBL" id="ANW98127.1"/>
    </source>
</evidence>
<dbReference type="InterPro" id="IPR006059">
    <property type="entry name" value="SBP"/>
</dbReference>
<dbReference type="PANTHER" id="PTHR43649:SF27">
    <property type="entry name" value="EXTRACELLULAR SOLUTE-BINDING PROTEIN FAMILY 1"/>
    <property type="match status" value="1"/>
</dbReference>
<gene>
    <name evidence="1" type="ORF">CSTERTH_03250</name>
</gene>
<dbReference type="Gene3D" id="3.40.190.10">
    <property type="entry name" value="Periplasmic binding protein-like II"/>
    <property type="match status" value="1"/>
</dbReference>
<protein>
    <recommendedName>
        <fullName evidence="3">ABC transporter substrate-binding protein</fullName>
    </recommendedName>
</protein>
<dbReference type="InterPro" id="IPR050490">
    <property type="entry name" value="Bact_solute-bd_prot1"/>
</dbReference>
<proteinExistence type="predicted"/>
<sequence>MFYRKDILDELRLEPPKTWDDVYYIIAVLKKKNLDFYLPVSSNNVIDISAYAMLLYQNNGEFYTDGGKRSAFDSEIAIDVFRRWTQFYTNYKLPLQADFINRFRTGEIPVGIAPYTTYNTLVVSAPEIKGLWDFTVVPGTIQNDGTLRHDVASTTTAVIILKNAKDKEAAWKFIKWWTDKETQVRFGREMEALMGEAARYPTANIEALEELPWPLNDYRNLAEQWKWVRGYPQVPGGYFTGRHLENAFRKVVNNGENYREALLDHVIYINDEIRVKRQEFNLPY</sequence>
<dbReference type="SUPFAM" id="SSF53850">
    <property type="entry name" value="Periplasmic binding protein-like II"/>
    <property type="match status" value="1"/>
</dbReference>
<organism evidence="1 2">
    <name type="scientific">Thermoclostridium stercorarium subsp. thermolacticum DSM 2910</name>
    <dbReference type="NCBI Taxonomy" id="1121336"/>
    <lineage>
        <taxon>Bacteria</taxon>
        <taxon>Bacillati</taxon>
        <taxon>Bacillota</taxon>
        <taxon>Clostridia</taxon>
        <taxon>Eubacteriales</taxon>
        <taxon>Oscillospiraceae</taxon>
        <taxon>Thermoclostridium</taxon>
    </lineage>
</organism>
<dbReference type="AlphaFoldDB" id="A0A1B1YBG5"/>
<reference evidence="1 2" key="1">
    <citation type="submission" date="2016-02" db="EMBL/GenBank/DDBJ databases">
        <title>Comparison of Clostridium stercorarium subspecies using comparative genomics and transcriptomics.</title>
        <authorList>
            <person name="Schellenberg J."/>
            <person name="Thallinger G."/>
            <person name="Levin D.B."/>
            <person name="Zhang X."/>
            <person name="Alvare G."/>
            <person name="Fristensky B."/>
            <person name="Sparling R."/>
        </authorList>
    </citation>
    <scope>NUCLEOTIDE SEQUENCE [LARGE SCALE GENOMIC DNA]</scope>
    <source>
        <strain evidence="1 2">DSM 2910</strain>
    </source>
</reference>